<proteinExistence type="inferred from homology"/>
<dbReference type="GO" id="GO:0005829">
    <property type="term" value="C:cytosol"/>
    <property type="evidence" value="ECO:0007669"/>
    <property type="project" value="TreeGrafter"/>
</dbReference>
<evidence type="ECO:0008006" key="7">
    <source>
        <dbReference type="Google" id="ProtNLM"/>
    </source>
</evidence>
<dbReference type="EMBL" id="JASNWA010000006">
    <property type="protein sequence ID" value="KAK3174046.1"/>
    <property type="molecule type" value="Genomic_DNA"/>
</dbReference>
<dbReference type="GO" id="GO:0046872">
    <property type="term" value="F:metal ion binding"/>
    <property type="evidence" value="ECO:0007669"/>
    <property type="project" value="UniProtKB-KW"/>
</dbReference>
<dbReference type="AlphaFoldDB" id="A0AAE0DLD7"/>
<keyword evidence="2" id="KW-0862">Zinc</keyword>
<dbReference type="Proteomes" id="UP001276659">
    <property type="component" value="Unassembled WGS sequence"/>
</dbReference>
<gene>
    <name evidence="5" type="ORF">OEA41_001290</name>
</gene>
<organism evidence="5 6">
    <name type="scientific">Lepraria neglecta</name>
    <dbReference type="NCBI Taxonomy" id="209136"/>
    <lineage>
        <taxon>Eukaryota</taxon>
        <taxon>Fungi</taxon>
        <taxon>Dikarya</taxon>
        <taxon>Ascomycota</taxon>
        <taxon>Pezizomycotina</taxon>
        <taxon>Lecanoromycetes</taxon>
        <taxon>OSLEUM clade</taxon>
        <taxon>Lecanoromycetidae</taxon>
        <taxon>Lecanorales</taxon>
        <taxon>Lecanorineae</taxon>
        <taxon>Stereocaulaceae</taxon>
        <taxon>Lepraria</taxon>
    </lineage>
</organism>
<evidence type="ECO:0000256" key="4">
    <source>
        <dbReference type="RuleBase" id="RU366045"/>
    </source>
</evidence>
<accession>A0AAE0DLD7</accession>
<comment type="similarity">
    <text evidence="4">Belongs to the metallo-dependent hydrolases superfamily.</text>
</comment>
<name>A0AAE0DLD7_9LECA</name>
<dbReference type="GO" id="GO:0019748">
    <property type="term" value="P:secondary metabolic process"/>
    <property type="evidence" value="ECO:0007669"/>
    <property type="project" value="TreeGrafter"/>
</dbReference>
<keyword evidence="6" id="KW-1185">Reference proteome</keyword>
<keyword evidence="4" id="KW-0210">Decarboxylase</keyword>
<dbReference type="PANTHER" id="PTHR21240">
    <property type="entry name" value="2-AMINO-3-CARBOXYLMUCONATE-6-SEMIALDEHYDE DECARBOXYLASE"/>
    <property type="match status" value="1"/>
</dbReference>
<evidence type="ECO:0000256" key="2">
    <source>
        <dbReference type="ARBA" id="ARBA00022833"/>
    </source>
</evidence>
<dbReference type="PANTHER" id="PTHR21240:SF29">
    <property type="entry name" value="AMIDOHYDROLASE-RELATED DOMAIN-CONTAINING PROTEIN"/>
    <property type="match status" value="1"/>
</dbReference>
<dbReference type="InterPro" id="IPR032465">
    <property type="entry name" value="ACMSD"/>
</dbReference>
<evidence type="ECO:0000313" key="5">
    <source>
        <dbReference type="EMBL" id="KAK3174046.1"/>
    </source>
</evidence>
<keyword evidence="1" id="KW-0479">Metal-binding</keyword>
<keyword evidence="3 4" id="KW-0456">Lyase</keyword>
<comment type="caution">
    <text evidence="5">The sequence shown here is derived from an EMBL/GenBank/DDBJ whole genome shotgun (WGS) entry which is preliminary data.</text>
</comment>
<sequence>MADQKIDVHAYFIPPCYRKALLDNGYTNPEGMPGIPERIIKSHLAYMDSVSIAKSILSITSPGTHLNSDTATIKTLTREINEYAAKVKRQYPARFGFFASLPLPDIAASVEEIRHALDTLDADDFNIRKVATGTLDQSWARIGGYRKKQASGHPLGALADITAPIATALPSSWLVLLIDAPLLKGDGLGGGTGVPAGDPGAEATGTGTLVPFAITTEEAVVGNGAALVLYTMLVTADGDDDTGVDTAVDNGTGVEEEAGAVERMTAVVVGMRM</sequence>
<dbReference type="InterPro" id="IPR032466">
    <property type="entry name" value="Metal_Hydrolase"/>
</dbReference>
<dbReference type="Gene3D" id="3.20.20.140">
    <property type="entry name" value="Metal-dependent hydrolases"/>
    <property type="match status" value="1"/>
</dbReference>
<protein>
    <recommendedName>
        <fullName evidence="7">Amidohydrolase-related domain-containing protein</fullName>
    </recommendedName>
</protein>
<reference evidence="5" key="1">
    <citation type="submission" date="2022-11" db="EMBL/GenBank/DDBJ databases">
        <title>Chromosomal genome sequence assembly and mating type (MAT) locus characterization of the leprose asexual lichenized fungus Lepraria neglecta (Nyl.) Erichsen.</title>
        <authorList>
            <person name="Allen J.L."/>
            <person name="Pfeffer B."/>
        </authorList>
    </citation>
    <scope>NUCLEOTIDE SEQUENCE</scope>
    <source>
        <strain evidence="5">Allen 5258</strain>
    </source>
</reference>
<dbReference type="SUPFAM" id="SSF51556">
    <property type="entry name" value="Metallo-dependent hydrolases"/>
    <property type="match status" value="1"/>
</dbReference>
<evidence type="ECO:0000256" key="1">
    <source>
        <dbReference type="ARBA" id="ARBA00022723"/>
    </source>
</evidence>
<evidence type="ECO:0000313" key="6">
    <source>
        <dbReference type="Proteomes" id="UP001276659"/>
    </source>
</evidence>
<evidence type="ECO:0000256" key="3">
    <source>
        <dbReference type="ARBA" id="ARBA00023239"/>
    </source>
</evidence>
<dbReference type="GO" id="GO:0016831">
    <property type="term" value="F:carboxy-lyase activity"/>
    <property type="evidence" value="ECO:0007669"/>
    <property type="project" value="UniProtKB-KW"/>
</dbReference>